<keyword evidence="2" id="KW-1185">Reference proteome</keyword>
<dbReference type="KEGG" id="sper:EW093_00355"/>
<dbReference type="Proteomes" id="UP000323824">
    <property type="component" value="Chromosome"/>
</dbReference>
<reference evidence="1 2" key="1">
    <citation type="submission" date="2019-02" db="EMBL/GenBank/DDBJ databases">
        <authorList>
            <person name="Fomenkov A."/>
            <person name="Dubinina G."/>
            <person name="Grabovich M."/>
            <person name="Vincze T."/>
            <person name="Roberts R.J."/>
        </authorList>
    </citation>
    <scope>NUCLEOTIDE SEQUENCE [LARGE SCALE GENOMIC DNA]</scope>
    <source>
        <strain evidence="1 2">P</strain>
    </source>
</reference>
<dbReference type="AlphaFoldDB" id="A0A5C1Q8K3"/>
<gene>
    <name evidence="1" type="ORF">EW093_00355</name>
</gene>
<name>A0A5C1Q8K3_9SPIO</name>
<evidence type="ECO:0000313" key="1">
    <source>
        <dbReference type="EMBL" id="QEN03216.1"/>
    </source>
</evidence>
<sequence>MSDILINLLGVKFSSEEEADEFMSAVETENDIFGFDCIGVEAELESVSFKPVDDGFVFLFLTEEEDVKGELLVLSETFPGVTFSYLVVAPGDKEVVISMIIEAGELLSTQTIMGDAAKLIGEMAKGGFAG</sequence>
<dbReference type="RefSeq" id="WP_149566476.1">
    <property type="nucleotide sequence ID" value="NZ_CP035807.1"/>
</dbReference>
<dbReference type="EMBL" id="CP035807">
    <property type="protein sequence ID" value="QEN03216.1"/>
    <property type="molecule type" value="Genomic_DNA"/>
</dbReference>
<proteinExistence type="predicted"/>
<accession>A0A5C1Q8K3</accession>
<protein>
    <submittedName>
        <fullName evidence="1">Uncharacterized protein</fullName>
    </submittedName>
</protein>
<reference evidence="1 2" key="2">
    <citation type="submission" date="2019-09" db="EMBL/GenBank/DDBJ databases">
        <title>Complete Genome Sequence and Methylome Analysis of free living Spirochaetas.</title>
        <authorList>
            <person name="Leshcheva N."/>
            <person name="Mikheeva N."/>
        </authorList>
    </citation>
    <scope>NUCLEOTIDE SEQUENCE [LARGE SCALE GENOMIC DNA]</scope>
    <source>
        <strain evidence="1 2">P</strain>
    </source>
</reference>
<evidence type="ECO:0000313" key="2">
    <source>
        <dbReference type="Proteomes" id="UP000323824"/>
    </source>
</evidence>
<organism evidence="1 2">
    <name type="scientific">Thiospirochaeta perfilievii</name>
    <dbReference type="NCBI Taxonomy" id="252967"/>
    <lineage>
        <taxon>Bacteria</taxon>
        <taxon>Pseudomonadati</taxon>
        <taxon>Spirochaetota</taxon>
        <taxon>Spirochaetia</taxon>
        <taxon>Spirochaetales</taxon>
        <taxon>Spirochaetaceae</taxon>
        <taxon>Thiospirochaeta</taxon>
    </lineage>
</organism>